<evidence type="ECO:0000313" key="1">
    <source>
        <dbReference type="EMBL" id="QDU18296.1"/>
    </source>
</evidence>
<reference evidence="1 2" key="1">
    <citation type="submission" date="2019-02" db="EMBL/GenBank/DDBJ databases">
        <title>Deep-cultivation of Planctomycetes and their phenomic and genomic characterization uncovers novel biology.</title>
        <authorList>
            <person name="Wiegand S."/>
            <person name="Jogler M."/>
            <person name="Boedeker C."/>
            <person name="Pinto D."/>
            <person name="Vollmers J."/>
            <person name="Rivas-Marin E."/>
            <person name="Kohn T."/>
            <person name="Peeters S.H."/>
            <person name="Heuer A."/>
            <person name="Rast P."/>
            <person name="Oberbeckmann S."/>
            <person name="Bunk B."/>
            <person name="Jeske O."/>
            <person name="Meyerdierks A."/>
            <person name="Storesund J.E."/>
            <person name="Kallscheuer N."/>
            <person name="Luecker S."/>
            <person name="Lage O.M."/>
            <person name="Pohl T."/>
            <person name="Merkel B.J."/>
            <person name="Hornburger P."/>
            <person name="Mueller R.-W."/>
            <person name="Bruemmer F."/>
            <person name="Labrenz M."/>
            <person name="Spormann A.M."/>
            <person name="Op den Camp H."/>
            <person name="Overmann J."/>
            <person name="Amann R."/>
            <person name="Jetten M.S.M."/>
            <person name="Mascher T."/>
            <person name="Medema M.H."/>
            <person name="Devos D.P."/>
            <person name="Kaster A.-K."/>
            <person name="Ovreas L."/>
            <person name="Rohde M."/>
            <person name="Galperin M.Y."/>
            <person name="Jogler C."/>
        </authorList>
    </citation>
    <scope>NUCLEOTIDE SEQUENCE [LARGE SCALE GENOMIC DNA]</scope>
    <source>
        <strain evidence="1 2">ETA_A1</strain>
    </source>
</reference>
<dbReference type="EMBL" id="CP036273">
    <property type="protein sequence ID" value="QDU18296.1"/>
    <property type="molecule type" value="Genomic_DNA"/>
</dbReference>
<dbReference type="OrthoDB" id="9774724at2"/>
<accession>A0A517XLF3</accession>
<dbReference type="RefSeq" id="WP_145233471.1">
    <property type="nucleotide sequence ID" value="NZ_CP036273.1"/>
</dbReference>
<dbReference type="AlphaFoldDB" id="A0A517XLF3"/>
<proteinExistence type="predicted"/>
<gene>
    <name evidence="1" type="ORF">ETAA1_01810</name>
</gene>
<sequence length="83" mass="8733">MSNKDAILKAIAGLPDSVDLTAVTKALYQAVARDGTPEDVARFQSAIIPPEAMAEFENPPVGGMQLRDLLAELEARGPNRAAG</sequence>
<evidence type="ECO:0000313" key="2">
    <source>
        <dbReference type="Proteomes" id="UP000319576"/>
    </source>
</evidence>
<dbReference type="KEGG" id="uli:ETAA1_01810"/>
<keyword evidence="2" id="KW-1185">Reference proteome</keyword>
<protein>
    <submittedName>
        <fullName evidence="1">Uncharacterized protein</fullName>
    </submittedName>
</protein>
<organism evidence="1 2">
    <name type="scientific">Urbifossiella limnaea</name>
    <dbReference type="NCBI Taxonomy" id="2528023"/>
    <lineage>
        <taxon>Bacteria</taxon>
        <taxon>Pseudomonadati</taxon>
        <taxon>Planctomycetota</taxon>
        <taxon>Planctomycetia</taxon>
        <taxon>Gemmatales</taxon>
        <taxon>Gemmataceae</taxon>
        <taxon>Urbifossiella</taxon>
    </lineage>
</organism>
<dbReference type="Proteomes" id="UP000319576">
    <property type="component" value="Chromosome"/>
</dbReference>
<name>A0A517XLF3_9BACT</name>